<dbReference type="AlphaFoldDB" id="A0A7C4V6Q6"/>
<feature type="active site" description="Proton acceptor" evidence="5">
    <location>
        <position position="146"/>
    </location>
</feature>
<reference evidence="7" key="1">
    <citation type="journal article" date="2020" name="mSystems">
        <title>Genome- and Community-Level Interaction Insights into Carbon Utilization and Element Cycling Functions of Hydrothermarchaeota in Hydrothermal Sediment.</title>
        <authorList>
            <person name="Zhou Z."/>
            <person name="Liu Y."/>
            <person name="Xu W."/>
            <person name="Pan J."/>
            <person name="Luo Z.H."/>
            <person name="Li M."/>
        </authorList>
    </citation>
    <scope>NUCLEOTIDE SEQUENCE [LARGE SCALE GENOMIC DNA]</scope>
    <source>
        <strain evidence="7">HyVt-570</strain>
    </source>
</reference>
<organism evidence="7">
    <name type="scientific">Oceanithermus profundus</name>
    <dbReference type="NCBI Taxonomy" id="187137"/>
    <lineage>
        <taxon>Bacteria</taxon>
        <taxon>Thermotogati</taxon>
        <taxon>Deinococcota</taxon>
        <taxon>Deinococci</taxon>
        <taxon>Thermales</taxon>
        <taxon>Thermaceae</taxon>
        <taxon>Oceanithermus</taxon>
    </lineage>
</organism>
<accession>A0A7C4V6Q6</accession>
<keyword evidence="4" id="KW-0862">Zinc</keyword>
<dbReference type="GO" id="GO:0046872">
    <property type="term" value="F:metal ion binding"/>
    <property type="evidence" value="ECO:0007669"/>
    <property type="project" value="UniProtKB-KW"/>
</dbReference>
<dbReference type="InterPro" id="IPR017150">
    <property type="entry name" value="Pept_M20_glutamate_carboxypep"/>
</dbReference>
<dbReference type="PIRSF" id="PIRSF037238">
    <property type="entry name" value="Carboxypeptidase_G2"/>
    <property type="match status" value="1"/>
</dbReference>
<evidence type="ECO:0000256" key="4">
    <source>
        <dbReference type="ARBA" id="ARBA00022833"/>
    </source>
</evidence>
<dbReference type="PANTHER" id="PTHR43808">
    <property type="entry name" value="ACETYLORNITHINE DEACETYLASE"/>
    <property type="match status" value="1"/>
</dbReference>
<dbReference type="Pfam" id="PF07687">
    <property type="entry name" value="M20_dimer"/>
    <property type="match status" value="1"/>
</dbReference>
<comment type="cofactor">
    <cofactor evidence="1">
        <name>Zn(2+)</name>
        <dbReference type="ChEBI" id="CHEBI:29105"/>
    </cofactor>
</comment>
<dbReference type="InterPro" id="IPR011650">
    <property type="entry name" value="Peptidase_M20_dimer"/>
</dbReference>
<dbReference type="CDD" id="cd03885">
    <property type="entry name" value="M20_CPDG2"/>
    <property type="match status" value="1"/>
</dbReference>
<dbReference type="SUPFAM" id="SSF55031">
    <property type="entry name" value="Bacterial exopeptidase dimerisation domain"/>
    <property type="match status" value="1"/>
</dbReference>
<evidence type="ECO:0000256" key="3">
    <source>
        <dbReference type="ARBA" id="ARBA00022801"/>
    </source>
</evidence>
<dbReference type="SUPFAM" id="SSF53187">
    <property type="entry name" value="Zn-dependent exopeptidases"/>
    <property type="match status" value="1"/>
</dbReference>
<gene>
    <name evidence="7" type="ORF">ENK37_08375</name>
</gene>
<keyword evidence="3" id="KW-0378">Hydrolase</keyword>
<protein>
    <submittedName>
        <fullName evidence="7">M20 family peptidase</fullName>
    </submittedName>
</protein>
<evidence type="ECO:0000313" key="7">
    <source>
        <dbReference type="EMBL" id="HGY10048.1"/>
    </source>
</evidence>
<evidence type="ECO:0000259" key="6">
    <source>
        <dbReference type="Pfam" id="PF07687"/>
    </source>
</evidence>
<dbReference type="GO" id="GO:0016787">
    <property type="term" value="F:hydrolase activity"/>
    <property type="evidence" value="ECO:0007669"/>
    <property type="project" value="UniProtKB-KW"/>
</dbReference>
<dbReference type="Proteomes" id="UP000885759">
    <property type="component" value="Unassembled WGS sequence"/>
</dbReference>
<dbReference type="InterPro" id="IPR002933">
    <property type="entry name" value="Peptidase_M20"/>
</dbReference>
<proteinExistence type="predicted"/>
<evidence type="ECO:0000256" key="1">
    <source>
        <dbReference type="ARBA" id="ARBA00001947"/>
    </source>
</evidence>
<evidence type="ECO:0000256" key="2">
    <source>
        <dbReference type="ARBA" id="ARBA00022723"/>
    </source>
</evidence>
<dbReference type="InterPro" id="IPR001261">
    <property type="entry name" value="ArgE/DapE_CS"/>
</dbReference>
<dbReference type="EMBL" id="DRPZ01000212">
    <property type="protein sequence ID" value="HGY10048.1"/>
    <property type="molecule type" value="Genomic_DNA"/>
</dbReference>
<keyword evidence="2" id="KW-0479">Metal-binding</keyword>
<dbReference type="Pfam" id="PF01546">
    <property type="entry name" value="Peptidase_M20"/>
    <property type="match status" value="1"/>
</dbReference>
<dbReference type="InterPro" id="IPR050072">
    <property type="entry name" value="Peptidase_M20A"/>
</dbReference>
<comment type="caution">
    <text evidence="7">The sequence shown here is derived from an EMBL/GenBank/DDBJ whole genome shotgun (WGS) entry which is preliminary data.</text>
</comment>
<dbReference type="Gene3D" id="3.30.70.360">
    <property type="match status" value="1"/>
</dbReference>
<dbReference type="PROSITE" id="PS00758">
    <property type="entry name" value="ARGE_DAPE_CPG2_1"/>
    <property type="match status" value="1"/>
</dbReference>
<dbReference type="InterPro" id="IPR036264">
    <property type="entry name" value="Bact_exopeptidase_dim_dom"/>
</dbReference>
<name>A0A7C4V6Q6_9DEIN</name>
<evidence type="ECO:0000256" key="5">
    <source>
        <dbReference type="PIRSR" id="PIRSR037238-1"/>
    </source>
</evidence>
<feature type="domain" description="Peptidase M20 dimerisation" evidence="6">
    <location>
        <begin position="182"/>
        <end position="269"/>
    </location>
</feature>
<sequence length="381" mass="41770">MPTRARTHDTLDYFAQHLDAYLADLRQLVEIESPTHHRPGIKKAALWLQTQFAGLGELRRFETEAGAVLRLFRRGTGPRVLLLAHYDTVHPVGSWSTLWRERKGRIYGPGIYDMKAGLLFILWALRYLSHSGQEHPNLEVLLTPDEEVGSLTSRIFIEDAARAADYALVLEPPTAAGDLKVHRKGVGWYKLKVHGKAAHQGVEPEKGVNAIVEAAHQVLSILEAQDLEKGTTLGPNVARGGTTGNVVADYAEVLVDLRAWTLAEAERVDRFMRSLEPRQPGARLELEGGLNRPPMEPTPESLALFELARSVARELGFDSKPGKVGGGSDGNFTANLGVPTLDGLGAMGANAHQHSEHIVTDELAPRMALLAELLTRLVRDA</sequence>
<dbReference type="PANTHER" id="PTHR43808:SF9">
    <property type="entry name" value="BLL0789 PROTEIN"/>
    <property type="match status" value="1"/>
</dbReference>
<feature type="active site" evidence="5">
    <location>
        <position position="87"/>
    </location>
</feature>
<dbReference type="Gene3D" id="3.40.630.10">
    <property type="entry name" value="Zn peptidases"/>
    <property type="match status" value="1"/>
</dbReference>